<evidence type="ECO:0000313" key="3">
    <source>
        <dbReference type="Proteomes" id="UP000217790"/>
    </source>
</evidence>
<feature type="transmembrane region" description="Helical" evidence="1">
    <location>
        <begin position="58"/>
        <end position="76"/>
    </location>
</feature>
<keyword evidence="1" id="KW-0812">Transmembrane</keyword>
<name>A0A2H3CVA2_ARMGA</name>
<evidence type="ECO:0000313" key="2">
    <source>
        <dbReference type="EMBL" id="PBK80687.1"/>
    </source>
</evidence>
<evidence type="ECO:0000256" key="1">
    <source>
        <dbReference type="SAM" id="Phobius"/>
    </source>
</evidence>
<proteinExistence type="predicted"/>
<reference evidence="3" key="1">
    <citation type="journal article" date="2017" name="Nat. Ecol. Evol.">
        <title>Genome expansion and lineage-specific genetic innovations in the forest pathogenic fungi Armillaria.</title>
        <authorList>
            <person name="Sipos G."/>
            <person name="Prasanna A.N."/>
            <person name="Walter M.C."/>
            <person name="O'Connor E."/>
            <person name="Balint B."/>
            <person name="Krizsan K."/>
            <person name="Kiss B."/>
            <person name="Hess J."/>
            <person name="Varga T."/>
            <person name="Slot J."/>
            <person name="Riley R."/>
            <person name="Boka B."/>
            <person name="Rigling D."/>
            <person name="Barry K."/>
            <person name="Lee J."/>
            <person name="Mihaltcheva S."/>
            <person name="LaButti K."/>
            <person name="Lipzen A."/>
            <person name="Waldron R."/>
            <person name="Moloney N.M."/>
            <person name="Sperisen C."/>
            <person name="Kredics L."/>
            <person name="Vagvoelgyi C."/>
            <person name="Patrignani A."/>
            <person name="Fitzpatrick D."/>
            <person name="Nagy I."/>
            <person name="Doyle S."/>
            <person name="Anderson J.B."/>
            <person name="Grigoriev I.V."/>
            <person name="Gueldener U."/>
            <person name="Muensterkoetter M."/>
            <person name="Nagy L.G."/>
        </authorList>
    </citation>
    <scope>NUCLEOTIDE SEQUENCE [LARGE SCALE GENOMIC DNA]</scope>
    <source>
        <strain evidence="3">Ar21-2</strain>
    </source>
</reference>
<dbReference type="AlphaFoldDB" id="A0A2H3CVA2"/>
<dbReference type="EMBL" id="KZ293741">
    <property type="protein sequence ID" value="PBK80687.1"/>
    <property type="molecule type" value="Genomic_DNA"/>
</dbReference>
<sequence length="93" mass="10456">MQCDTEGTCDRRHNIDLCKKTNLSTENGHASSDLRSWYITAVAGFDPNYGNIFSTKTVFFLGILCVEVIMVLWTAWSLDCSTNIGNEDESDMH</sequence>
<dbReference type="InParanoid" id="A0A2H3CVA2"/>
<accession>A0A2H3CVA2</accession>
<dbReference type="Proteomes" id="UP000217790">
    <property type="component" value="Unassembled WGS sequence"/>
</dbReference>
<protein>
    <submittedName>
        <fullName evidence="2">Uncharacterized protein</fullName>
    </submittedName>
</protein>
<keyword evidence="1" id="KW-1133">Transmembrane helix</keyword>
<keyword evidence="1" id="KW-0472">Membrane</keyword>
<organism evidence="2 3">
    <name type="scientific">Armillaria gallica</name>
    <name type="common">Bulbous honey fungus</name>
    <name type="synonym">Armillaria bulbosa</name>
    <dbReference type="NCBI Taxonomy" id="47427"/>
    <lineage>
        <taxon>Eukaryota</taxon>
        <taxon>Fungi</taxon>
        <taxon>Dikarya</taxon>
        <taxon>Basidiomycota</taxon>
        <taxon>Agaricomycotina</taxon>
        <taxon>Agaricomycetes</taxon>
        <taxon>Agaricomycetidae</taxon>
        <taxon>Agaricales</taxon>
        <taxon>Marasmiineae</taxon>
        <taxon>Physalacriaceae</taxon>
        <taxon>Armillaria</taxon>
    </lineage>
</organism>
<gene>
    <name evidence="2" type="ORF">ARMGADRAFT_823851</name>
</gene>
<keyword evidence="3" id="KW-1185">Reference proteome</keyword>